<dbReference type="RefSeq" id="WP_025436257.1">
    <property type="nucleotide sequence ID" value="NZ_CP007452.1"/>
</dbReference>
<dbReference type="InterPro" id="IPR019575">
    <property type="entry name" value="Nuop51_4Fe4S-bd"/>
</dbReference>
<dbReference type="GO" id="GO:0010181">
    <property type="term" value="F:FMN binding"/>
    <property type="evidence" value="ECO:0007669"/>
    <property type="project" value="InterPro"/>
</dbReference>
<evidence type="ECO:0000256" key="3">
    <source>
        <dbReference type="ARBA" id="ARBA00022723"/>
    </source>
</evidence>
<dbReference type="EMBL" id="CP007452">
    <property type="protein sequence ID" value="AHM57324.1"/>
    <property type="molecule type" value="Genomic_DNA"/>
</dbReference>
<dbReference type="PANTHER" id="PTHR43578">
    <property type="entry name" value="NADH-QUINONE OXIDOREDUCTASE SUBUNIT F"/>
    <property type="match status" value="1"/>
</dbReference>
<dbReference type="Pfam" id="PF10531">
    <property type="entry name" value="SLBB"/>
    <property type="match status" value="1"/>
</dbReference>
<dbReference type="InterPro" id="IPR019554">
    <property type="entry name" value="Soluble_ligand-bd"/>
</dbReference>
<dbReference type="PATRIC" id="fig|1286171.3.peg.1989"/>
<evidence type="ECO:0000256" key="1">
    <source>
        <dbReference type="ARBA" id="ARBA00007523"/>
    </source>
</evidence>
<dbReference type="SUPFAM" id="SSF142019">
    <property type="entry name" value="Nqo1 FMN-binding domain-like"/>
    <property type="match status" value="1"/>
</dbReference>
<evidence type="ECO:0000256" key="5">
    <source>
        <dbReference type="ARBA" id="ARBA00023014"/>
    </source>
</evidence>
<comment type="similarity">
    <text evidence="1">Belongs to the complex I 51 kDa subunit family.</text>
</comment>
<dbReference type="GO" id="GO:0016491">
    <property type="term" value="F:oxidoreductase activity"/>
    <property type="evidence" value="ECO:0007669"/>
    <property type="project" value="UniProtKB-KW"/>
</dbReference>
<organism evidence="7 8">
    <name type="scientific">Peptoclostridium acidaminophilum DSM 3953</name>
    <dbReference type="NCBI Taxonomy" id="1286171"/>
    <lineage>
        <taxon>Bacteria</taxon>
        <taxon>Bacillati</taxon>
        <taxon>Bacillota</taxon>
        <taxon>Clostridia</taxon>
        <taxon>Peptostreptococcales</taxon>
        <taxon>Peptoclostridiaceae</taxon>
        <taxon>Peptoclostridium</taxon>
    </lineage>
</organism>
<proteinExistence type="inferred from homology"/>
<dbReference type="InterPro" id="IPR011538">
    <property type="entry name" value="Nuo51_FMN-bd"/>
</dbReference>
<keyword evidence="4" id="KW-0408">Iron</keyword>
<dbReference type="Proteomes" id="UP000019591">
    <property type="component" value="Chromosome"/>
</dbReference>
<evidence type="ECO:0000313" key="8">
    <source>
        <dbReference type="Proteomes" id="UP000019591"/>
    </source>
</evidence>
<dbReference type="STRING" id="1286171.EAL2_c20430"/>
<dbReference type="Gene3D" id="3.10.20.600">
    <property type="match status" value="1"/>
</dbReference>
<dbReference type="Gene3D" id="1.20.1440.230">
    <property type="entry name" value="NADH-ubiquinone oxidoreductase 51kDa subunit, iron-sulphur binding domain"/>
    <property type="match status" value="1"/>
</dbReference>
<evidence type="ECO:0000256" key="2">
    <source>
        <dbReference type="ARBA" id="ARBA00022485"/>
    </source>
</evidence>
<dbReference type="AlphaFoldDB" id="W8T6E7"/>
<keyword evidence="3" id="KW-0479">Metal-binding</keyword>
<dbReference type="OrthoDB" id="9761899at2"/>
<keyword evidence="8" id="KW-1185">Reference proteome</keyword>
<gene>
    <name evidence="7" type="primary">nuoF</name>
    <name evidence="7" type="ORF">EAL2_c20430</name>
</gene>
<dbReference type="HOGENOM" id="CLU_014881_0_1_9"/>
<accession>W8T6E7</accession>
<protein>
    <submittedName>
        <fullName evidence="7">NADH-quinone oxidoreductase subunit F</fullName>
        <ecNumber evidence="7">1.6.5.11</ecNumber>
    </submittedName>
</protein>
<dbReference type="PANTHER" id="PTHR43578:SF3">
    <property type="entry name" value="NADH-QUINONE OXIDOREDUCTASE SUBUNIT F"/>
    <property type="match status" value="1"/>
</dbReference>
<dbReference type="SUPFAM" id="SSF142984">
    <property type="entry name" value="Nqo1 middle domain-like"/>
    <property type="match status" value="1"/>
</dbReference>
<dbReference type="Pfam" id="PF10589">
    <property type="entry name" value="NADH_4Fe-4S"/>
    <property type="match status" value="1"/>
</dbReference>
<dbReference type="Pfam" id="PF01512">
    <property type="entry name" value="Complex1_51K"/>
    <property type="match status" value="1"/>
</dbReference>
<dbReference type="SMART" id="SM00928">
    <property type="entry name" value="NADH_4Fe-4S"/>
    <property type="match status" value="1"/>
</dbReference>
<dbReference type="GO" id="GO:0008137">
    <property type="term" value="F:NADH dehydrogenase (ubiquinone) activity"/>
    <property type="evidence" value="ECO:0007669"/>
    <property type="project" value="InterPro"/>
</dbReference>
<dbReference type="InterPro" id="IPR037207">
    <property type="entry name" value="Nuop51_4Fe4S-bd_sf"/>
</dbReference>
<dbReference type="GO" id="GO:0051539">
    <property type="term" value="F:4 iron, 4 sulfur cluster binding"/>
    <property type="evidence" value="ECO:0007669"/>
    <property type="project" value="UniProtKB-KW"/>
</dbReference>
<keyword evidence="5" id="KW-0411">Iron-sulfur</keyword>
<sequence length="417" mass="44849">MSKTVSVISKNFYKVNPDSIDEYIAAGGFEGLKKAITMKPEEIIELLNKSDLQGRGGAAFSVATKWNHAVRVSAPVKGIMCNADEGEPGTFKDRSLLEHNPFGVIEGMIIGAYVGGGSQMNHARIYIREEYTYLHGRVRNAIKQAEERGFLGNDILGTGLNIEMKVVSGAGAYVCGESSALLESTEGKAGRPRIKPPRLNNVGLYNLPTLLNNVESYSIVPILVRDDSEYRSYGTEKSIGTKMISVSGNVKKPGVYEIPFGITIREVVYDIAGGLSSERPLKFVQIGGASGAIVPASQLDTPISYEGLCEIGVAVGSGAVVVADDSNSMLDYFDSLAHFFAEESCGKCTPCREGNRQLVKIVGLMKSGKATAADFDRLVDMLGLMKGASFCGLGKTEPAPFLAAIKHFEDEVRGYFK</sequence>
<dbReference type="InterPro" id="IPR037225">
    <property type="entry name" value="Nuo51_FMN-bd_sf"/>
</dbReference>
<reference evidence="7 8" key="1">
    <citation type="journal article" date="2014" name="Genome Announc.">
        <title>Complete Genome Sequence of Amino Acid-Utilizing Eubacterium acidaminophilum al-2 (DSM 3953).</title>
        <authorList>
            <person name="Poehlein A."/>
            <person name="Andreesen J.R."/>
            <person name="Daniel R."/>
        </authorList>
    </citation>
    <scope>NUCLEOTIDE SEQUENCE [LARGE SCALE GENOMIC DNA]</scope>
    <source>
        <strain evidence="7 8">DSM 3953</strain>
    </source>
</reference>
<name>W8T6E7_PEPAC</name>
<dbReference type="GO" id="GO:0046872">
    <property type="term" value="F:metal ion binding"/>
    <property type="evidence" value="ECO:0007669"/>
    <property type="project" value="UniProtKB-KW"/>
</dbReference>
<evidence type="ECO:0000313" key="7">
    <source>
        <dbReference type="EMBL" id="AHM57324.1"/>
    </source>
</evidence>
<dbReference type="PROSITE" id="PS00645">
    <property type="entry name" value="COMPLEX1_51K_2"/>
    <property type="match status" value="1"/>
</dbReference>
<dbReference type="KEGG" id="eac:EAL2_c20430"/>
<dbReference type="eggNOG" id="COG1894">
    <property type="taxonomic scope" value="Bacteria"/>
</dbReference>
<dbReference type="Gene3D" id="6.10.250.1450">
    <property type="match status" value="1"/>
</dbReference>
<keyword evidence="7" id="KW-0560">Oxidoreductase</keyword>
<dbReference type="InterPro" id="IPR001949">
    <property type="entry name" value="NADH-UbQ_OxRdtase_51kDa_CS"/>
</dbReference>
<dbReference type="Gene3D" id="3.40.50.11540">
    <property type="entry name" value="NADH-ubiquinone oxidoreductase 51kDa subunit"/>
    <property type="match status" value="1"/>
</dbReference>
<evidence type="ECO:0000256" key="4">
    <source>
        <dbReference type="ARBA" id="ARBA00023004"/>
    </source>
</evidence>
<dbReference type="EC" id="1.6.5.11" evidence="7"/>
<evidence type="ECO:0000259" key="6">
    <source>
        <dbReference type="SMART" id="SM00928"/>
    </source>
</evidence>
<dbReference type="SUPFAM" id="SSF140490">
    <property type="entry name" value="Nqo1C-terminal domain-like"/>
    <property type="match status" value="1"/>
</dbReference>
<feature type="domain" description="NADH-ubiquinone oxidoreductase 51kDa subunit iron-sulphur binding" evidence="6">
    <location>
        <begin position="330"/>
        <end position="375"/>
    </location>
</feature>
<keyword evidence="2" id="KW-0004">4Fe-4S</keyword>